<dbReference type="Gene3D" id="2.30.29.30">
    <property type="entry name" value="Pleckstrin-homology domain (PH domain)/Phosphotyrosine-binding domain (PTB)"/>
    <property type="match status" value="1"/>
</dbReference>
<dbReference type="GO" id="GO:0035591">
    <property type="term" value="F:signaling adaptor activity"/>
    <property type="evidence" value="ECO:0007669"/>
    <property type="project" value="TreeGrafter"/>
</dbReference>
<organism evidence="1 2">
    <name type="scientific">Caerostris extrusa</name>
    <name type="common">Bark spider</name>
    <name type="synonym">Caerostris bankana</name>
    <dbReference type="NCBI Taxonomy" id="172846"/>
    <lineage>
        <taxon>Eukaryota</taxon>
        <taxon>Metazoa</taxon>
        <taxon>Ecdysozoa</taxon>
        <taxon>Arthropoda</taxon>
        <taxon>Chelicerata</taxon>
        <taxon>Arachnida</taxon>
        <taxon>Araneae</taxon>
        <taxon>Araneomorphae</taxon>
        <taxon>Entelegynae</taxon>
        <taxon>Araneoidea</taxon>
        <taxon>Araneidae</taxon>
        <taxon>Caerostris</taxon>
    </lineage>
</organism>
<proteinExistence type="predicted"/>
<dbReference type="PANTHER" id="PTHR45960">
    <property type="entry name" value="GRB2-ASSOCIATED-BINDING PROTEIN"/>
    <property type="match status" value="1"/>
</dbReference>
<dbReference type="SUPFAM" id="SSF50729">
    <property type="entry name" value="PH domain-like"/>
    <property type="match status" value="1"/>
</dbReference>
<name>A0AAV4XMT7_CAEEX</name>
<gene>
    <name evidence="1" type="primary">dos</name>
    <name evidence="1" type="ORF">CEXT_728431</name>
</gene>
<dbReference type="AlphaFoldDB" id="A0AAV4XMT7"/>
<accession>A0AAV4XMT7</accession>
<comment type="caution">
    <text evidence="1">The sequence shown here is derived from an EMBL/GenBank/DDBJ whole genome shotgun (WGS) entry which is preliminary data.</text>
</comment>
<dbReference type="InterPro" id="IPR046355">
    <property type="entry name" value="Gab1-4-like"/>
</dbReference>
<evidence type="ECO:0000313" key="2">
    <source>
        <dbReference type="Proteomes" id="UP001054945"/>
    </source>
</evidence>
<dbReference type="GO" id="GO:0005737">
    <property type="term" value="C:cytoplasm"/>
    <property type="evidence" value="ECO:0007669"/>
    <property type="project" value="TreeGrafter"/>
</dbReference>
<dbReference type="PANTHER" id="PTHR45960:SF2">
    <property type="entry name" value="PROTEIN DAUGHTER OF SEVENLESS"/>
    <property type="match status" value="1"/>
</dbReference>
<dbReference type="EMBL" id="BPLR01017985">
    <property type="protein sequence ID" value="GIY95957.1"/>
    <property type="molecule type" value="Genomic_DNA"/>
</dbReference>
<reference evidence="1 2" key="1">
    <citation type="submission" date="2021-06" db="EMBL/GenBank/DDBJ databases">
        <title>Caerostris extrusa draft genome.</title>
        <authorList>
            <person name="Kono N."/>
            <person name="Arakawa K."/>
        </authorList>
    </citation>
    <scope>NUCLEOTIDE SEQUENCE [LARGE SCALE GENOMIC DNA]</scope>
</reference>
<evidence type="ECO:0000313" key="1">
    <source>
        <dbReference type="EMBL" id="GIY95957.1"/>
    </source>
</evidence>
<protein>
    <submittedName>
        <fullName evidence="1">Protein daughter of sevenless</fullName>
    </submittedName>
</protein>
<dbReference type="GO" id="GO:0007165">
    <property type="term" value="P:signal transduction"/>
    <property type="evidence" value="ECO:0007669"/>
    <property type="project" value="TreeGrafter"/>
</dbReference>
<keyword evidence="2" id="KW-1185">Reference proteome</keyword>
<dbReference type="Proteomes" id="UP001054945">
    <property type="component" value="Unassembled WGS sequence"/>
</dbReference>
<sequence>MVGLLSHLLRKGLLSRNGDRDGLFLRHSGLLPGQFILEYFTDSSCKKLKGKIDLDQCEQIDAGLPVDSKVAGYQYMFDIRTPKGLTIF</sequence>
<dbReference type="InterPro" id="IPR011993">
    <property type="entry name" value="PH-like_dom_sf"/>
</dbReference>